<keyword evidence="6" id="KW-1185">Reference proteome</keyword>
<reference evidence="5 6" key="1">
    <citation type="submission" date="2020-04" db="EMBL/GenBank/DDBJ databases">
        <title>Sphingobium sp. AR-3-1 isolated from Arctic soil.</title>
        <authorList>
            <person name="Dahal R.H."/>
            <person name="Chaudhary D.K."/>
        </authorList>
    </citation>
    <scope>NUCLEOTIDE SEQUENCE [LARGE SCALE GENOMIC DNA]</scope>
    <source>
        <strain evidence="5 6">AR-3-1</strain>
    </source>
</reference>
<dbReference type="Gene3D" id="1.20.58.100">
    <property type="entry name" value="Fumarate reductase/succinate dehydrogenase flavoprotein-like, C-terminal domain"/>
    <property type="match status" value="1"/>
</dbReference>
<dbReference type="RefSeq" id="WP_169571130.1">
    <property type="nucleotide sequence ID" value="NZ_JABBFV010000002.1"/>
</dbReference>
<sequence length="526" mass="55775">MSDGVTVRADVLIIGGGMAAAWAAIAAAKTGASTILVDKGYVGTSGVTATAGPNHWWVPPDPVRRREIIERKWADGFELGDPAWMERIIDITWRTLPDLARYYPFGSDGRGGTYYSGVRGAEYMRALRTYAVAAGARILDHHPATQLLVDQDGAVAGACGHARLTGQDWKIHAPAVIMATGGCAFRSGLIGSHGNSGDGYLLAAEAGAELSGMEFSIQYTVSPAWASTRTLPYGAARYYDARGVEIIQPPRGHAHYQALGAALLEGPVYADLIDAPVELPPILHDIQPFTPPPFVRKGIDMFKQRWPIKLFGEGTIRGNGGLRIVDDMCGTSVTGLYAAGDAATRELVTGAISGGGAVNSAWALSSGQIAGAAAARRGLALRGEAAGKARMAGTVAMHPRLTEQPIDRKAIEADVDHHMNGYQHALWRSEGQLTQSLALLDAHWRMIGDHGRAQGLALVGLRETAAMVATARWCTAAALARKESRGVHVRVDAPGLDPGGNVRLLTGGLDQLWTRPESRSYAEAAE</sequence>
<accession>A0A7X9WSR9</accession>
<feature type="domain" description="FAD-dependent oxidoreductase 2 FAD-binding" evidence="3">
    <location>
        <begin position="119"/>
        <end position="215"/>
    </location>
</feature>
<dbReference type="Proteomes" id="UP000519023">
    <property type="component" value="Unassembled WGS sequence"/>
</dbReference>
<keyword evidence="2" id="KW-0560">Oxidoreductase</keyword>
<dbReference type="InterPro" id="IPR037099">
    <property type="entry name" value="Fum_R/Succ_DH_flav-like_C_sf"/>
</dbReference>
<proteinExistence type="predicted"/>
<dbReference type="PANTHER" id="PTHR11632:SF51">
    <property type="entry name" value="SUCCINATE DEHYDROGENASE [UBIQUINONE] FLAVOPROTEIN SUBUNIT, MITOCHONDRIAL"/>
    <property type="match status" value="1"/>
</dbReference>
<dbReference type="AlphaFoldDB" id="A0A7X9WSR9"/>
<dbReference type="SUPFAM" id="SSF46977">
    <property type="entry name" value="Succinate dehydrogenase/fumarate reductase flavoprotein C-terminal domain"/>
    <property type="match status" value="1"/>
</dbReference>
<dbReference type="PRINTS" id="PR00368">
    <property type="entry name" value="FADPNR"/>
</dbReference>
<evidence type="ECO:0000256" key="2">
    <source>
        <dbReference type="ARBA" id="ARBA00023002"/>
    </source>
</evidence>
<comment type="caution">
    <text evidence="5">The sequence shown here is derived from an EMBL/GenBank/DDBJ whole genome shotgun (WGS) entry which is preliminary data.</text>
</comment>
<dbReference type="InterPro" id="IPR036188">
    <property type="entry name" value="FAD/NAD-bd_sf"/>
</dbReference>
<evidence type="ECO:0000259" key="3">
    <source>
        <dbReference type="Pfam" id="PF00890"/>
    </source>
</evidence>
<evidence type="ECO:0000256" key="1">
    <source>
        <dbReference type="ARBA" id="ARBA00022630"/>
    </source>
</evidence>
<dbReference type="PRINTS" id="PR00411">
    <property type="entry name" value="PNDRDTASEI"/>
</dbReference>
<protein>
    <submittedName>
        <fullName evidence="5">FAD-binding protein</fullName>
    </submittedName>
</protein>
<evidence type="ECO:0000259" key="4">
    <source>
        <dbReference type="Pfam" id="PF02910"/>
    </source>
</evidence>
<dbReference type="EMBL" id="JABBFV010000002">
    <property type="protein sequence ID" value="NML09240.1"/>
    <property type="molecule type" value="Genomic_DNA"/>
</dbReference>
<feature type="domain" description="FAD-dependent oxidoreductase 2 FAD-binding" evidence="3">
    <location>
        <begin position="10"/>
        <end position="52"/>
    </location>
</feature>
<gene>
    <name evidence="5" type="ORF">HHL08_03620</name>
</gene>
<feature type="domain" description="Fumarate reductase/succinate dehydrogenase flavoprotein-like C-terminal" evidence="4">
    <location>
        <begin position="447"/>
        <end position="494"/>
    </location>
</feature>
<dbReference type="Pfam" id="PF02910">
    <property type="entry name" value="Succ_DH_flav_C"/>
    <property type="match status" value="1"/>
</dbReference>
<evidence type="ECO:0000313" key="6">
    <source>
        <dbReference type="Proteomes" id="UP000519023"/>
    </source>
</evidence>
<evidence type="ECO:0000313" key="5">
    <source>
        <dbReference type="EMBL" id="NML09240.1"/>
    </source>
</evidence>
<dbReference type="InterPro" id="IPR003953">
    <property type="entry name" value="FAD-dep_OxRdtase_2_FAD-bd"/>
</dbReference>
<dbReference type="PANTHER" id="PTHR11632">
    <property type="entry name" value="SUCCINATE DEHYDROGENASE 2 FLAVOPROTEIN SUBUNIT"/>
    <property type="match status" value="1"/>
</dbReference>
<dbReference type="SUPFAM" id="SSF51905">
    <property type="entry name" value="FAD/NAD(P)-binding domain"/>
    <property type="match status" value="1"/>
</dbReference>
<dbReference type="Pfam" id="PF00890">
    <property type="entry name" value="FAD_binding_2"/>
    <property type="match status" value="2"/>
</dbReference>
<organism evidence="5 6">
    <name type="scientific">Sphingobium psychrophilum</name>
    <dbReference type="NCBI Taxonomy" id="2728834"/>
    <lineage>
        <taxon>Bacteria</taxon>
        <taxon>Pseudomonadati</taxon>
        <taxon>Pseudomonadota</taxon>
        <taxon>Alphaproteobacteria</taxon>
        <taxon>Sphingomonadales</taxon>
        <taxon>Sphingomonadaceae</taxon>
        <taxon>Sphingobium</taxon>
    </lineage>
</organism>
<dbReference type="GO" id="GO:0016491">
    <property type="term" value="F:oxidoreductase activity"/>
    <property type="evidence" value="ECO:0007669"/>
    <property type="project" value="UniProtKB-KW"/>
</dbReference>
<dbReference type="InterPro" id="IPR030664">
    <property type="entry name" value="SdhA/FrdA/AprA"/>
</dbReference>
<dbReference type="Gene3D" id="3.50.50.60">
    <property type="entry name" value="FAD/NAD(P)-binding domain"/>
    <property type="match status" value="1"/>
</dbReference>
<keyword evidence="1" id="KW-0285">Flavoprotein</keyword>
<dbReference type="InterPro" id="IPR015939">
    <property type="entry name" value="Fum_Rdtase/Succ_DH_flav-like_C"/>
</dbReference>
<name>A0A7X9WSR9_9SPHN</name>